<protein>
    <submittedName>
        <fullName evidence="2">Uncharacterized protein</fullName>
    </submittedName>
</protein>
<keyword evidence="1" id="KW-0812">Transmembrane</keyword>
<dbReference type="Proteomes" id="UP000245698">
    <property type="component" value="Unassembled WGS sequence"/>
</dbReference>
<feature type="transmembrane region" description="Helical" evidence="1">
    <location>
        <begin position="140"/>
        <end position="167"/>
    </location>
</feature>
<accession>A0A2P9ARN5</accession>
<keyword evidence="1" id="KW-0472">Membrane</keyword>
<evidence type="ECO:0000256" key="1">
    <source>
        <dbReference type="SAM" id="Phobius"/>
    </source>
</evidence>
<proteinExistence type="predicted"/>
<evidence type="ECO:0000313" key="3">
    <source>
        <dbReference type="Proteomes" id="UP000245698"/>
    </source>
</evidence>
<keyword evidence="3" id="KW-1185">Reference proteome</keyword>
<dbReference type="AlphaFoldDB" id="A0A2P9ARN5"/>
<sequence length="198" mass="21048">MPTGSRRRSPPSNDSFESLDPDRFILVMGRWTGTRPEAPRLTTFLPIDAVREPSLQFLGDLGPPETSRQSGQPFNASFTAFAGAKVSFLEAAIFIVAPVDGLRPSRAGVSLTLNLPKPGMLVSDPDRAAPEISLNTLSTIALACALLRLCSAAILSAISVVVVMICISSAASSSPTYGNHNMPLELTERGVSSAIHWK</sequence>
<reference evidence="3" key="1">
    <citation type="submission" date="2016-12" db="EMBL/GenBank/DDBJ databases">
        <authorList>
            <person name="Brunel B."/>
        </authorList>
    </citation>
    <scope>NUCLEOTIDE SEQUENCE [LARGE SCALE GENOMIC DNA]</scope>
</reference>
<evidence type="ECO:0000313" key="2">
    <source>
        <dbReference type="EMBL" id="SJM33773.1"/>
    </source>
</evidence>
<organism evidence="2 3">
    <name type="scientific">Mesorhizobium delmotii</name>
    <dbReference type="NCBI Taxonomy" id="1631247"/>
    <lineage>
        <taxon>Bacteria</taxon>
        <taxon>Pseudomonadati</taxon>
        <taxon>Pseudomonadota</taxon>
        <taxon>Alphaproteobacteria</taxon>
        <taxon>Hyphomicrobiales</taxon>
        <taxon>Phyllobacteriaceae</taxon>
        <taxon>Mesorhizobium</taxon>
    </lineage>
</organism>
<gene>
    <name evidence="2" type="ORF">BQ8482_360174</name>
</gene>
<name>A0A2P9ARN5_9HYPH</name>
<keyword evidence="1" id="KW-1133">Transmembrane helix</keyword>
<dbReference type="EMBL" id="FUIG01000044">
    <property type="protein sequence ID" value="SJM33773.1"/>
    <property type="molecule type" value="Genomic_DNA"/>
</dbReference>